<dbReference type="Proteomes" id="UP001479436">
    <property type="component" value="Unassembled WGS sequence"/>
</dbReference>
<evidence type="ECO:0000313" key="3">
    <source>
        <dbReference type="Proteomes" id="UP001479436"/>
    </source>
</evidence>
<reference evidence="2 3" key="1">
    <citation type="submission" date="2023-04" db="EMBL/GenBank/DDBJ databases">
        <title>Genome of Basidiobolus ranarum AG-B5.</title>
        <authorList>
            <person name="Stajich J.E."/>
            <person name="Carter-House D."/>
            <person name="Gryganskyi A."/>
        </authorList>
    </citation>
    <scope>NUCLEOTIDE SEQUENCE [LARGE SCALE GENOMIC DNA]</scope>
    <source>
        <strain evidence="2 3">AG-B5</strain>
    </source>
</reference>
<name>A0ABR2WTJ9_9FUNG</name>
<dbReference type="PANTHER" id="PTHR28014">
    <property type="entry name" value="NEGATIVE REGULATOR OF RAS-CAMP PATHWAY"/>
    <property type="match status" value="1"/>
</dbReference>
<proteinExistence type="predicted"/>
<feature type="domain" description="Nitrogen regulatory protein areA GATA-like" evidence="1">
    <location>
        <begin position="31"/>
        <end position="58"/>
    </location>
</feature>
<accession>A0ABR2WTJ9</accession>
<protein>
    <recommendedName>
        <fullName evidence="1">Nitrogen regulatory protein areA GATA-like domain-containing protein</fullName>
    </recommendedName>
</protein>
<gene>
    <name evidence="2" type="ORF">K7432_007458</name>
</gene>
<comment type="caution">
    <text evidence="2">The sequence shown here is derived from an EMBL/GenBank/DDBJ whole genome shotgun (WGS) entry which is preliminary data.</text>
</comment>
<evidence type="ECO:0000259" key="1">
    <source>
        <dbReference type="Pfam" id="PF08550"/>
    </source>
</evidence>
<dbReference type="InterPro" id="IPR053043">
    <property type="entry name" value="Ras-cAMP_regulatory"/>
</dbReference>
<evidence type="ECO:0000313" key="2">
    <source>
        <dbReference type="EMBL" id="KAK9764777.1"/>
    </source>
</evidence>
<sequence length="392" mass="44283">MPTILSEPVLTLALDNLHKLRDVDCDSLCSMWAVFTKCKENLLNGQRLENLSWRLWFRQASSERKLVTRCPSELNNGSKYDASREGCSKSAPTPGSDLVKVFNSLPRQLSSASIHKLIDSVSPNSESINNDSKPLSSTFKSNLEKSFVEQAELFIVKDSALPKVEDVDIVESETNEQIISTLPDTTSTVAVEMIPIEDKKRKIFFIAESLEEEEYTALAYEKSKNSRTVMDLQALSRFPKDSSLEFSESNESESILDEEDWESIASSYQSTPLSDSDCFFEKINVPKHVSQCELPKPSLLSTLFQKRTSTPIPHSKPSLFRGLCTLNTLEKEHEQDPLAKELSSSLHQNVLWQRQQHDHLCRPFHKESSMTGLSTKHEYNYAASPGYYGVGW</sequence>
<organism evidence="2 3">
    <name type="scientific">Basidiobolus ranarum</name>
    <dbReference type="NCBI Taxonomy" id="34480"/>
    <lineage>
        <taxon>Eukaryota</taxon>
        <taxon>Fungi</taxon>
        <taxon>Fungi incertae sedis</taxon>
        <taxon>Zoopagomycota</taxon>
        <taxon>Entomophthoromycotina</taxon>
        <taxon>Basidiobolomycetes</taxon>
        <taxon>Basidiobolales</taxon>
        <taxon>Basidiobolaceae</taxon>
        <taxon>Basidiobolus</taxon>
    </lineage>
</organism>
<dbReference type="PANTHER" id="PTHR28014:SF1">
    <property type="entry name" value="NEGATIVE REGULATOR OF RAS-CAMP PATHWAY"/>
    <property type="match status" value="1"/>
</dbReference>
<dbReference type="InterPro" id="IPR013860">
    <property type="entry name" value="AreA_GATA"/>
</dbReference>
<dbReference type="EMBL" id="JASJQH010000369">
    <property type="protein sequence ID" value="KAK9764777.1"/>
    <property type="molecule type" value="Genomic_DNA"/>
</dbReference>
<dbReference type="Pfam" id="PF08550">
    <property type="entry name" value="GATA_AreA"/>
    <property type="match status" value="1"/>
</dbReference>
<keyword evidence="3" id="KW-1185">Reference proteome</keyword>